<dbReference type="FunFam" id="3.40.50.720:FF:000085">
    <property type="entry name" value="Dihydroflavonol reductase"/>
    <property type="match status" value="1"/>
</dbReference>
<feature type="domain" description="NAD-dependent epimerase/dehydratase" evidence="3">
    <location>
        <begin position="11"/>
        <end position="245"/>
    </location>
</feature>
<organism evidence="4 5">
    <name type="scientific">Zygosaccharomyces bailii (strain CLIB 213 / ATCC 58445 / CBS 680 / BCRC 21525 / NBRC 1098 / NCYC 1416 / NRRL Y-2227)</name>
    <dbReference type="NCBI Taxonomy" id="1333698"/>
    <lineage>
        <taxon>Eukaryota</taxon>
        <taxon>Fungi</taxon>
        <taxon>Dikarya</taxon>
        <taxon>Ascomycota</taxon>
        <taxon>Saccharomycotina</taxon>
        <taxon>Saccharomycetes</taxon>
        <taxon>Saccharomycetales</taxon>
        <taxon>Saccharomycetaceae</taxon>
        <taxon>Zygosaccharomyces</taxon>
    </lineage>
</organism>
<dbReference type="Pfam" id="PF01370">
    <property type="entry name" value="Epimerase"/>
    <property type="match status" value="1"/>
</dbReference>
<dbReference type="Gene3D" id="3.40.50.720">
    <property type="entry name" value="NAD(P)-binding Rossmann-like Domain"/>
    <property type="match status" value="1"/>
</dbReference>
<evidence type="ECO:0000313" key="4">
    <source>
        <dbReference type="EMBL" id="CDF91919.1"/>
    </source>
</evidence>
<dbReference type="OrthoDB" id="2735536at2759"/>
<dbReference type="InterPro" id="IPR001509">
    <property type="entry name" value="Epimerase_deHydtase"/>
</dbReference>
<keyword evidence="5" id="KW-1185">Reference proteome</keyword>
<dbReference type="Proteomes" id="UP000019375">
    <property type="component" value="Unassembled WGS sequence"/>
</dbReference>
<name>A0A8J2X5H1_ZYGB2</name>
<keyword evidence="1" id="KW-0560">Oxidoreductase</keyword>
<comment type="similarity">
    <text evidence="2">Belongs to the NAD(P)-dependent epimerase/dehydratase family. Dihydroflavonol-4-reductase subfamily.</text>
</comment>
<dbReference type="GO" id="GO:0016616">
    <property type="term" value="F:oxidoreductase activity, acting on the CH-OH group of donors, NAD or NADP as acceptor"/>
    <property type="evidence" value="ECO:0007669"/>
    <property type="project" value="TreeGrafter"/>
</dbReference>
<proteinExistence type="inferred from homology"/>
<gene>
    <name evidence="4" type="ORF">BN860_01574g</name>
</gene>
<evidence type="ECO:0000259" key="3">
    <source>
        <dbReference type="Pfam" id="PF01370"/>
    </source>
</evidence>
<protein>
    <submittedName>
        <fullName evidence="4">ZYBA0S15-01574g1_1</fullName>
    </submittedName>
</protein>
<evidence type="ECO:0000256" key="2">
    <source>
        <dbReference type="ARBA" id="ARBA00023445"/>
    </source>
</evidence>
<dbReference type="InterPro" id="IPR050425">
    <property type="entry name" value="NAD(P)_dehydrat-like"/>
</dbReference>
<evidence type="ECO:0000256" key="1">
    <source>
        <dbReference type="ARBA" id="ARBA00023002"/>
    </source>
</evidence>
<accession>A0A8J2X5H1</accession>
<evidence type="ECO:0000313" key="5">
    <source>
        <dbReference type="Proteomes" id="UP000019375"/>
    </source>
</evidence>
<sequence length="357" mass="39508">MDLELAKKNPVLVTGATGYVAGWLIKKLLDQGFTVHAAVRDPTNKSKVEHLDKLAEKSAGTIKYFKSDLLDEGSYDDAMKNCTVVFHTASPFIFEVKDPQKDLVDPAKKGTRNVLESVNKCDSVKRVVLTSSVAAMYGDNADLQDAPNNTLTEECWNTTSSLTRSPYSYSKTEAEKEAWKIFEEQSRWELVVVNPSLVIGPGINPFATSESFKIVREIGDGTLKSGLPYLGLAVVDVRDTAEGHFRAGFLKDVKGRYIISGENTSLTGIAAALLPKYEAYPIPRWTIPKPLVWLIGPWVDSTMTRSYVSRNVNYPLIADNSKSVKELDLSYRPLKDSIQEMFQQLIDSGQIPSVSTS</sequence>
<dbReference type="EMBL" id="HG316468">
    <property type="protein sequence ID" value="CDF91919.1"/>
    <property type="molecule type" value="Genomic_DNA"/>
</dbReference>
<dbReference type="PANTHER" id="PTHR10366">
    <property type="entry name" value="NAD DEPENDENT EPIMERASE/DEHYDRATASE"/>
    <property type="match status" value="1"/>
</dbReference>
<reference evidence="5" key="1">
    <citation type="journal article" date="2013" name="Genome Announc.">
        <title>Genome sequence of the food spoilage yeast Zygosaccharomyces bailii CLIB 213(T).</title>
        <authorList>
            <person name="Galeote V."/>
            <person name="Bigey F."/>
            <person name="Devillers H."/>
            <person name="Neuveglise C."/>
            <person name="Dequin S."/>
        </authorList>
    </citation>
    <scope>NUCLEOTIDE SEQUENCE [LARGE SCALE GENOMIC DNA]</scope>
    <source>
        <strain evidence="5">CLIB 213 / ATCC 58445 / CBS 680 / CCRC 21525 / NBRC 1098 / NCYC 1416 / NRRL Y-2227</strain>
    </source>
</reference>
<dbReference type="AlphaFoldDB" id="A0A8J2X5H1"/>
<dbReference type="InterPro" id="IPR036291">
    <property type="entry name" value="NAD(P)-bd_dom_sf"/>
</dbReference>
<dbReference type="PANTHER" id="PTHR10366:SF852">
    <property type="entry name" value="CINNAMOYL-COA REDUCTASE CAD2"/>
    <property type="match status" value="1"/>
</dbReference>
<dbReference type="SUPFAM" id="SSF51735">
    <property type="entry name" value="NAD(P)-binding Rossmann-fold domains"/>
    <property type="match status" value="1"/>
</dbReference>